<dbReference type="Pfam" id="PF12911">
    <property type="entry name" value="OppC_N"/>
    <property type="match status" value="1"/>
</dbReference>
<evidence type="ECO:0000313" key="9">
    <source>
        <dbReference type="EMBL" id="NEZ57724.1"/>
    </source>
</evidence>
<dbReference type="InterPro" id="IPR050366">
    <property type="entry name" value="BP-dependent_transpt_permease"/>
</dbReference>
<dbReference type="SUPFAM" id="SSF161098">
    <property type="entry name" value="MetI-like"/>
    <property type="match status" value="1"/>
</dbReference>
<evidence type="ECO:0000256" key="4">
    <source>
        <dbReference type="ARBA" id="ARBA00022692"/>
    </source>
</evidence>
<dbReference type="GO" id="GO:0055085">
    <property type="term" value="P:transmembrane transport"/>
    <property type="evidence" value="ECO:0007669"/>
    <property type="project" value="InterPro"/>
</dbReference>
<dbReference type="PROSITE" id="PS50928">
    <property type="entry name" value="ABC_TM1"/>
    <property type="match status" value="1"/>
</dbReference>
<evidence type="ECO:0000256" key="6">
    <source>
        <dbReference type="ARBA" id="ARBA00023136"/>
    </source>
</evidence>
<keyword evidence="10" id="KW-1185">Reference proteome</keyword>
<organism evidence="9 10">
    <name type="scientific">Adonisia turfae CCMR0081</name>
    <dbReference type="NCBI Taxonomy" id="2292702"/>
    <lineage>
        <taxon>Bacteria</taxon>
        <taxon>Bacillati</taxon>
        <taxon>Cyanobacteriota</taxon>
        <taxon>Adonisia</taxon>
        <taxon>Adonisia turfae</taxon>
    </lineage>
</organism>
<gene>
    <name evidence="9" type="ORF">DXZ20_19080</name>
</gene>
<dbReference type="InterPro" id="IPR025966">
    <property type="entry name" value="OppC_N"/>
</dbReference>
<dbReference type="PANTHER" id="PTHR43386">
    <property type="entry name" value="OLIGOPEPTIDE TRANSPORT SYSTEM PERMEASE PROTEIN APPC"/>
    <property type="match status" value="1"/>
</dbReference>
<feature type="transmembrane region" description="Helical" evidence="7">
    <location>
        <begin position="198"/>
        <end position="218"/>
    </location>
</feature>
<feature type="domain" description="ABC transmembrane type-1" evidence="8">
    <location>
        <begin position="89"/>
        <end position="280"/>
    </location>
</feature>
<comment type="caution">
    <text evidence="9">The sequence shown here is derived from an EMBL/GenBank/DDBJ whole genome shotgun (WGS) entry which is preliminary data.</text>
</comment>
<keyword evidence="2 7" id="KW-0813">Transport</keyword>
<reference evidence="9 10" key="1">
    <citation type="journal article" date="2020" name="Microb. Ecol.">
        <title>Ecogenomics of the Marine Benthic Filamentous Cyanobacterium Adonisia.</title>
        <authorList>
            <person name="Walter J.M."/>
            <person name="Coutinho F.H."/>
            <person name="Leomil L."/>
            <person name="Hargreaves P.I."/>
            <person name="Campeao M.E."/>
            <person name="Vieira V.V."/>
            <person name="Silva B.S."/>
            <person name="Fistarol G.O."/>
            <person name="Salomon P.S."/>
            <person name="Sawabe T."/>
            <person name="Mino S."/>
            <person name="Hosokawa M."/>
            <person name="Miyashita H."/>
            <person name="Maruyama F."/>
            <person name="van Verk M.C."/>
            <person name="Dutilh B.E."/>
            <person name="Thompson C.C."/>
            <person name="Thompson F.L."/>
        </authorList>
    </citation>
    <scope>NUCLEOTIDE SEQUENCE [LARGE SCALE GENOMIC DNA]</scope>
    <source>
        <strain evidence="9 10">CCMR0081</strain>
    </source>
</reference>
<dbReference type="PANTHER" id="PTHR43386:SF1">
    <property type="entry name" value="D,D-DIPEPTIDE TRANSPORT SYSTEM PERMEASE PROTEIN DDPC-RELATED"/>
    <property type="match status" value="1"/>
</dbReference>
<name>A0A6M0RNB0_9CYAN</name>
<evidence type="ECO:0000256" key="3">
    <source>
        <dbReference type="ARBA" id="ARBA00022475"/>
    </source>
</evidence>
<evidence type="ECO:0000256" key="5">
    <source>
        <dbReference type="ARBA" id="ARBA00022989"/>
    </source>
</evidence>
<protein>
    <submittedName>
        <fullName evidence="9">ABC transporter permease</fullName>
    </submittedName>
</protein>
<dbReference type="Proteomes" id="UP000481033">
    <property type="component" value="Unassembled WGS sequence"/>
</dbReference>
<dbReference type="InterPro" id="IPR000515">
    <property type="entry name" value="MetI-like"/>
</dbReference>
<evidence type="ECO:0000259" key="8">
    <source>
        <dbReference type="PROSITE" id="PS50928"/>
    </source>
</evidence>
<keyword evidence="3" id="KW-1003">Cell membrane</keyword>
<dbReference type="CDD" id="cd06261">
    <property type="entry name" value="TM_PBP2"/>
    <property type="match status" value="1"/>
</dbReference>
<sequence length="293" mass="31190">MTPVTATRRIPKFLKNRAVQRFLESTSGLIGLGITISIVLAALLAPVLNPYDPASDRNYAIRLQGPSLEHWFGADGLGRDILTLVWYGLRTSLVIGLVSVLIGLLIGVTLGLSAGYFRGWVETVIGWITDVLLAFPSILLAIAVVTVTGPSVLSVMFAVGVVQVPKFIRLTRSMVLSLREQEFIQTVRAFGAKSPRIVFLHILPASLAPLVVQATLAIGTSTLEAAGLGFLGLGAQPPTPELGTMLSDAFKGGYSLSAPWTIVFPGLFITLTVLAFNLLGDGLRDALDPKGSR</sequence>
<evidence type="ECO:0000256" key="7">
    <source>
        <dbReference type="RuleBase" id="RU363032"/>
    </source>
</evidence>
<comment type="similarity">
    <text evidence="7">Belongs to the binding-protein-dependent transport system permease family.</text>
</comment>
<dbReference type="GO" id="GO:0005886">
    <property type="term" value="C:plasma membrane"/>
    <property type="evidence" value="ECO:0007669"/>
    <property type="project" value="UniProtKB-SubCell"/>
</dbReference>
<comment type="subcellular location">
    <subcellularLocation>
        <location evidence="1 7">Cell membrane</location>
        <topology evidence="1 7">Multi-pass membrane protein</topology>
    </subcellularLocation>
</comment>
<feature type="transmembrane region" description="Helical" evidence="7">
    <location>
        <begin position="151"/>
        <end position="168"/>
    </location>
</feature>
<keyword evidence="5 7" id="KW-1133">Transmembrane helix</keyword>
<feature type="transmembrane region" description="Helical" evidence="7">
    <location>
        <begin position="124"/>
        <end position="145"/>
    </location>
</feature>
<keyword evidence="6 7" id="KW-0472">Membrane</keyword>
<evidence type="ECO:0000256" key="2">
    <source>
        <dbReference type="ARBA" id="ARBA00022448"/>
    </source>
</evidence>
<dbReference type="Gene3D" id="1.10.3720.10">
    <property type="entry name" value="MetI-like"/>
    <property type="match status" value="1"/>
</dbReference>
<accession>A0A6M0RNB0</accession>
<feature type="transmembrane region" description="Helical" evidence="7">
    <location>
        <begin position="21"/>
        <end position="45"/>
    </location>
</feature>
<evidence type="ECO:0000313" key="10">
    <source>
        <dbReference type="Proteomes" id="UP000481033"/>
    </source>
</evidence>
<dbReference type="InterPro" id="IPR035906">
    <property type="entry name" value="MetI-like_sf"/>
</dbReference>
<feature type="transmembrane region" description="Helical" evidence="7">
    <location>
        <begin position="93"/>
        <end position="117"/>
    </location>
</feature>
<dbReference type="EMBL" id="QXHD01000004">
    <property type="protein sequence ID" value="NEZ57724.1"/>
    <property type="molecule type" value="Genomic_DNA"/>
</dbReference>
<dbReference type="RefSeq" id="WP_163699867.1">
    <property type="nucleotide sequence ID" value="NZ_QXHD01000004.1"/>
</dbReference>
<dbReference type="AlphaFoldDB" id="A0A6M0RNB0"/>
<evidence type="ECO:0000256" key="1">
    <source>
        <dbReference type="ARBA" id="ARBA00004651"/>
    </source>
</evidence>
<dbReference type="Pfam" id="PF00528">
    <property type="entry name" value="BPD_transp_1"/>
    <property type="match status" value="1"/>
</dbReference>
<feature type="transmembrane region" description="Helical" evidence="7">
    <location>
        <begin position="260"/>
        <end position="280"/>
    </location>
</feature>
<keyword evidence="4 7" id="KW-0812">Transmembrane</keyword>
<proteinExistence type="inferred from homology"/>